<reference evidence="1" key="2">
    <citation type="submission" date="2020-11" db="EMBL/GenBank/DDBJ databases">
        <authorList>
            <consortium name="NCBI Pathogen Detection Project"/>
        </authorList>
    </citation>
    <scope>NUCLEOTIDE SEQUENCE</scope>
    <source>
        <strain evidence="1">R404</strain>
    </source>
</reference>
<dbReference type="AlphaFoldDB" id="A0AAN5LDP8"/>
<evidence type="ECO:0000313" key="2">
    <source>
        <dbReference type="Proteomes" id="UP000856143"/>
    </source>
</evidence>
<dbReference type="Proteomes" id="UP000856143">
    <property type="component" value="Unassembled WGS sequence"/>
</dbReference>
<reference evidence="1" key="1">
    <citation type="journal article" date="2018" name="Genome Biol.">
        <title>SKESA: strategic k-mer extension for scrupulous assemblies.</title>
        <authorList>
            <person name="Souvorov A."/>
            <person name="Agarwala R."/>
            <person name="Lipman D.J."/>
        </authorList>
    </citation>
    <scope>NUCLEOTIDE SEQUENCE</scope>
    <source>
        <strain evidence="1">R404</strain>
    </source>
</reference>
<name>A0AAN5LDP8_KLEOX</name>
<dbReference type="EMBL" id="DACSEO010000102">
    <property type="protein sequence ID" value="HAT1684507.1"/>
    <property type="molecule type" value="Genomic_DNA"/>
</dbReference>
<organism evidence="1 2">
    <name type="scientific">Klebsiella oxytoca</name>
    <dbReference type="NCBI Taxonomy" id="571"/>
    <lineage>
        <taxon>Bacteria</taxon>
        <taxon>Pseudomonadati</taxon>
        <taxon>Pseudomonadota</taxon>
        <taxon>Gammaproteobacteria</taxon>
        <taxon>Enterobacterales</taxon>
        <taxon>Enterobacteriaceae</taxon>
        <taxon>Klebsiella/Raoultella group</taxon>
        <taxon>Klebsiella</taxon>
    </lineage>
</organism>
<evidence type="ECO:0000313" key="1">
    <source>
        <dbReference type="EMBL" id="HAT1684507.1"/>
    </source>
</evidence>
<sequence>MLANTKNTIRDSLRKFTNKPIGEIEMTYANPKPEKYTGFPSLGEHTCFYCGGHIRPGTPVVIHDGVVSSITGPGELLAHSNNCGGFRISVMFHPACANKMGQTLIADTWDKRQEWKSDLIKL</sequence>
<protein>
    <submittedName>
        <fullName evidence="1">Uncharacterized protein</fullName>
    </submittedName>
</protein>
<comment type="caution">
    <text evidence="1">The sequence shown here is derived from an EMBL/GenBank/DDBJ whole genome shotgun (WGS) entry which is preliminary data.</text>
</comment>
<proteinExistence type="predicted"/>
<accession>A0AAN5LDP8</accession>
<gene>
    <name evidence="1" type="ORF">I8Y21_005300</name>
</gene>